<evidence type="ECO:0000313" key="3">
    <source>
        <dbReference type="Proteomes" id="UP000070700"/>
    </source>
</evidence>
<dbReference type="STRING" id="149040.A0A194XGW5"/>
<dbReference type="SUPFAM" id="SSF52540">
    <property type="entry name" value="P-loop containing nucleoside triphosphate hydrolases"/>
    <property type="match status" value="1"/>
</dbReference>
<dbReference type="PANTHER" id="PTHR36978">
    <property type="entry name" value="P-LOOP CONTAINING NUCLEOTIDE TRIPHOSPHATE HYDROLASE"/>
    <property type="match status" value="1"/>
</dbReference>
<dbReference type="InParanoid" id="A0A194XGW5"/>
<evidence type="ECO:0000256" key="1">
    <source>
        <dbReference type="SAM" id="MobiDB-lite"/>
    </source>
</evidence>
<keyword evidence="3" id="KW-1185">Reference proteome</keyword>
<dbReference type="RefSeq" id="XP_018073367.1">
    <property type="nucleotide sequence ID" value="XM_018208068.1"/>
</dbReference>
<organism evidence="2 3">
    <name type="scientific">Mollisia scopiformis</name>
    <name type="common">Conifer needle endophyte fungus</name>
    <name type="synonym">Phialocephala scopiformis</name>
    <dbReference type="NCBI Taxonomy" id="149040"/>
    <lineage>
        <taxon>Eukaryota</taxon>
        <taxon>Fungi</taxon>
        <taxon>Dikarya</taxon>
        <taxon>Ascomycota</taxon>
        <taxon>Pezizomycotina</taxon>
        <taxon>Leotiomycetes</taxon>
        <taxon>Helotiales</taxon>
        <taxon>Mollisiaceae</taxon>
        <taxon>Mollisia</taxon>
    </lineage>
</organism>
<reference evidence="2 3" key="1">
    <citation type="submission" date="2015-10" db="EMBL/GenBank/DDBJ databases">
        <title>Full genome of DAOMC 229536 Phialocephala scopiformis, a fungal endophyte of spruce producing the potent anti-insectan compound rugulosin.</title>
        <authorList>
            <consortium name="DOE Joint Genome Institute"/>
            <person name="Walker A.K."/>
            <person name="Frasz S.L."/>
            <person name="Seifert K.A."/>
            <person name="Miller J.D."/>
            <person name="Mondo S.J."/>
            <person name="Labutti K."/>
            <person name="Lipzen A."/>
            <person name="Dockter R."/>
            <person name="Kennedy M."/>
            <person name="Grigoriev I.V."/>
            <person name="Spatafora J.W."/>
        </authorList>
    </citation>
    <scope>NUCLEOTIDE SEQUENCE [LARGE SCALE GENOMIC DNA]</scope>
    <source>
        <strain evidence="2 3">CBS 120377</strain>
    </source>
</reference>
<protein>
    <submittedName>
        <fullName evidence="2">Uncharacterized protein</fullName>
    </submittedName>
</protein>
<dbReference type="AlphaFoldDB" id="A0A194XGW5"/>
<dbReference type="InterPro" id="IPR040632">
    <property type="entry name" value="Sulfotransfer_4"/>
</dbReference>
<proteinExistence type="predicted"/>
<sequence length="173" mass="20270">MREVMKMGHQKYWLPLLEKKIANEPITKEELDEFLGDFAGVSDIPAAIFAPEFMDAYPEAKIVLTTRDEEKWFESMKATIWHAKNSPFGQTMSDYLWGNDREGEGKMRFLRHNEKVRSAAKERGREVLEFEVKEGWKPLCSFLGPEERNREFPRSDDWAAYKKETQGKESSQQ</sequence>
<feature type="compositionally biased region" description="Basic and acidic residues" evidence="1">
    <location>
        <begin position="146"/>
        <end position="167"/>
    </location>
</feature>
<dbReference type="EMBL" id="KQ947412">
    <property type="protein sequence ID" value="KUJ19012.1"/>
    <property type="molecule type" value="Genomic_DNA"/>
</dbReference>
<name>A0A194XGW5_MOLSC</name>
<accession>A0A194XGW5</accession>
<evidence type="ECO:0000313" key="2">
    <source>
        <dbReference type="EMBL" id="KUJ19012.1"/>
    </source>
</evidence>
<dbReference type="OrthoDB" id="408152at2759"/>
<dbReference type="GeneID" id="28817794"/>
<dbReference type="Pfam" id="PF17784">
    <property type="entry name" value="Sulfotransfer_4"/>
    <property type="match status" value="1"/>
</dbReference>
<dbReference type="KEGG" id="psco:LY89DRAFT_510039"/>
<dbReference type="Proteomes" id="UP000070700">
    <property type="component" value="Unassembled WGS sequence"/>
</dbReference>
<feature type="region of interest" description="Disordered" evidence="1">
    <location>
        <begin position="146"/>
        <end position="173"/>
    </location>
</feature>
<dbReference type="PANTHER" id="PTHR36978:SF4">
    <property type="entry name" value="P-LOOP CONTAINING NUCLEOSIDE TRIPHOSPHATE HYDROLASE PROTEIN"/>
    <property type="match status" value="1"/>
</dbReference>
<dbReference type="InterPro" id="IPR027417">
    <property type="entry name" value="P-loop_NTPase"/>
</dbReference>
<dbReference type="Gene3D" id="3.40.50.300">
    <property type="entry name" value="P-loop containing nucleotide triphosphate hydrolases"/>
    <property type="match status" value="1"/>
</dbReference>
<gene>
    <name evidence="2" type="ORF">LY89DRAFT_510039</name>
</gene>